<gene>
    <name evidence="1" type="ORF">JZ786_04965</name>
</gene>
<dbReference type="AlphaFoldDB" id="A0A9X7W0B6"/>
<evidence type="ECO:0000313" key="1">
    <source>
        <dbReference type="EMBL" id="QSO48341.1"/>
    </source>
</evidence>
<accession>A0A9X7W0B6</accession>
<proteinExistence type="predicted"/>
<keyword evidence="2" id="KW-1185">Reference proteome</keyword>
<reference evidence="1 2" key="1">
    <citation type="submission" date="2021-02" db="EMBL/GenBank/DDBJ databases">
        <title>Alicyclobacillus curvatus sp. nov. and Alicyclobacillus mengziensis sp. nov., two acidophilic bacteria isolated from acid mine drainage.</title>
        <authorList>
            <person name="Huang Y."/>
        </authorList>
    </citation>
    <scope>NUCLEOTIDE SEQUENCE [LARGE SCALE GENOMIC DNA]</scope>
    <source>
        <strain evidence="1 2">S30H14</strain>
    </source>
</reference>
<name>A0A9X7W0B6_9BACL</name>
<sequence length="210" mass="24798">MEKTTAYMVAVYVEWNPMQIPIGFIGLDPLEGLRELHGEYMDEPKFYLVPESVRAELEAFRDKVRKDLFDSSAKTPVGFAEEYEDIRLYADEDGKLVPDDPTFYMTEQILDEFRQRFEKYEKAFYQLRDKVVSQYEGMKEDFISLVVEATSRQAEMDTLRKQLENLVPSQEKFKASFEISMDTMKHVLYFDTESHQRVLKQLFPSEFSVK</sequence>
<dbReference type="EMBL" id="CP071182">
    <property type="protein sequence ID" value="QSO48341.1"/>
    <property type="molecule type" value="Genomic_DNA"/>
</dbReference>
<dbReference type="KEGG" id="afx:JZ786_04965"/>
<dbReference type="RefSeq" id="WP_206657676.1">
    <property type="nucleotide sequence ID" value="NZ_CP071182.1"/>
</dbReference>
<evidence type="ECO:0000313" key="2">
    <source>
        <dbReference type="Proteomes" id="UP000663505"/>
    </source>
</evidence>
<dbReference type="Proteomes" id="UP000663505">
    <property type="component" value="Chromosome"/>
</dbReference>
<organism evidence="1 2">
    <name type="scientific">Alicyclobacillus mengziensis</name>
    <dbReference type="NCBI Taxonomy" id="2931921"/>
    <lineage>
        <taxon>Bacteria</taxon>
        <taxon>Bacillati</taxon>
        <taxon>Bacillota</taxon>
        <taxon>Bacilli</taxon>
        <taxon>Bacillales</taxon>
        <taxon>Alicyclobacillaceae</taxon>
        <taxon>Alicyclobacillus</taxon>
    </lineage>
</organism>
<protein>
    <submittedName>
        <fullName evidence="1">Uncharacterized protein</fullName>
    </submittedName>
</protein>